<evidence type="ECO:0000313" key="3">
    <source>
        <dbReference type="Proteomes" id="UP000260665"/>
    </source>
</evidence>
<feature type="transmembrane region" description="Helical" evidence="1">
    <location>
        <begin position="166"/>
        <end position="186"/>
    </location>
</feature>
<proteinExistence type="predicted"/>
<keyword evidence="1" id="KW-0472">Membrane</keyword>
<name>A0A3E1RF97_9BURK</name>
<sequence>MEIAMQTQQEPTKIGTSTFQHPAIQKLQRVAHLMRLASAGYALWMLWNILNWWMDADKVTRHFGSFIGRDLSAMGASQRLGALALDLIAWALLLVSVVQGWKFLGYLGQPARWSGAAARHISMCAWFAIACEGFAQLARPLQSFLLTAHLPVAEQVWKWRFQNVDLLAVLFCLALLMFAYVFAWTMEMAEENRSFV</sequence>
<protein>
    <recommendedName>
        <fullName evidence="4">DUF2975 domain-containing protein</fullName>
    </recommendedName>
</protein>
<accession>A0A3E1RF97</accession>
<reference evidence="2 3" key="1">
    <citation type="submission" date="2018-05" db="EMBL/GenBank/DDBJ databases">
        <title>Rhodoferax soyangensis sp.nov., isolated from an oligotrophic freshwater lake.</title>
        <authorList>
            <person name="Park M."/>
        </authorList>
    </citation>
    <scope>NUCLEOTIDE SEQUENCE [LARGE SCALE GENOMIC DNA]</scope>
    <source>
        <strain evidence="2 3">IMCC26218</strain>
    </source>
</reference>
<dbReference type="Proteomes" id="UP000260665">
    <property type="component" value="Unassembled WGS sequence"/>
</dbReference>
<keyword evidence="3" id="KW-1185">Reference proteome</keyword>
<dbReference type="EMBL" id="QFZK01000002">
    <property type="protein sequence ID" value="RFO98039.1"/>
    <property type="molecule type" value="Genomic_DNA"/>
</dbReference>
<keyword evidence="1" id="KW-1133">Transmembrane helix</keyword>
<organism evidence="2 3">
    <name type="scientific">Rhodoferax lacus</name>
    <dbReference type="NCBI Taxonomy" id="2184758"/>
    <lineage>
        <taxon>Bacteria</taxon>
        <taxon>Pseudomonadati</taxon>
        <taxon>Pseudomonadota</taxon>
        <taxon>Betaproteobacteria</taxon>
        <taxon>Burkholderiales</taxon>
        <taxon>Comamonadaceae</taxon>
        <taxon>Rhodoferax</taxon>
    </lineage>
</organism>
<feature type="transmembrane region" description="Helical" evidence="1">
    <location>
        <begin position="80"/>
        <end position="104"/>
    </location>
</feature>
<gene>
    <name evidence="2" type="ORF">DIC66_04765</name>
</gene>
<comment type="caution">
    <text evidence="2">The sequence shown here is derived from an EMBL/GenBank/DDBJ whole genome shotgun (WGS) entry which is preliminary data.</text>
</comment>
<feature type="transmembrane region" description="Helical" evidence="1">
    <location>
        <begin position="33"/>
        <end position="54"/>
    </location>
</feature>
<evidence type="ECO:0000256" key="1">
    <source>
        <dbReference type="SAM" id="Phobius"/>
    </source>
</evidence>
<evidence type="ECO:0000313" key="2">
    <source>
        <dbReference type="EMBL" id="RFO98039.1"/>
    </source>
</evidence>
<dbReference type="AlphaFoldDB" id="A0A3E1RF97"/>
<keyword evidence="1" id="KW-0812">Transmembrane</keyword>
<evidence type="ECO:0008006" key="4">
    <source>
        <dbReference type="Google" id="ProtNLM"/>
    </source>
</evidence>